<proteinExistence type="predicted"/>
<comment type="caution">
    <text evidence="2">The sequence shown here is derived from an EMBL/GenBank/DDBJ whole genome shotgun (WGS) entry which is preliminary data.</text>
</comment>
<gene>
    <name evidence="2" type="ORF">NDU88_007262</name>
</gene>
<dbReference type="AlphaFoldDB" id="A0AAV7LU41"/>
<keyword evidence="3" id="KW-1185">Reference proteome</keyword>
<accession>A0AAV7LU41</accession>
<dbReference type="EMBL" id="JANPWB010000015">
    <property type="protein sequence ID" value="KAJ1094184.1"/>
    <property type="molecule type" value="Genomic_DNA"/>
</dbReference>
<evidence type="ECO:0000256" key="1">
    <source>
        <dbReference type="SAM" id="MobiDB-lite"/>
    </source>
</evidence>
<dbReference type="Proteomes" id="UP001066276">
    <property type="component" value="Chromosome 11"/>
</dbReference>
<evidence type="ECO:0000313" key="3">
    <source>
        <dbReference type="Proteomes" id="UP001066276"/>
    </source>
</evidence>
<organism evidence="2 3">
    <name type="scientific">Pleurodeles waltl</name>
    <name type="common">Iberian ribbed newt</name>
    <dbReference type="NCBI Taxonomy" id="8319"/>
    <lineage>
        <taxon>Eukaryota</taxon>
        <taxon>Metazoa</taxon>
        <taxon>Chordata</taxon>
        <taxon>Craniata</taxon>
        <taxon>Vertebrata</taxon>
        <taxon>Euteleostomi</taxon>
        <taxon>Amphibia</taxon>
        <taxon>Batrachia</taxon>
        <taxon>Caudata</taxon>
        <taxon>Salamandroidea</taxon>
        <taxon>Salamandridae</taxon>
        <taxon>Pleurodelinae</taxon>
        <taxon>Pleurodeles</taxon>
    </lineage>
</organism>
<feature type="compositionally biased region" description="Basic and acidic residues" evidence="1">
    <location>
        <begin position="45"/>
        <end position="54"/>
    </location>
</feature>
<reference evidence="2" key="1">
    <citation type="journal article" date="2022" name="bioRxiv">
        <title>Sequencing and chromosome-scale assembly of the giantPleurodeles waltlgenome.</title>
        <authorList>
            <person name="Brown T."/>
            <person name="Elewa A."/>
            <person name="Iarovenko S."/>
            <person name="Subramanian E."/>
            <person name="Araus A.J."/>
            <person name="Petzold A."/>
            <person name="Susuki M."/>
            <person name="Suzuki K.-i.T."/>
            <person name="Hayashi T."/>
            <person name="Toyoda A."/>
            <person name="Oliveira C."/>
            <person name="Osipova E."/>
            <person name="Leigh N.D."/>
            <person name="Simon A."/>
            <person name="Yun M.H."/>
        </authorList>
    </citation>
    <scope>NUCLEOTIDE SEQUENCE</scope>
    <source>
        <strain evidence="2">20211129_DDA</strain>
        <tissue evidence="2">Liver</tissue>
    </source>
</reference>
<feature type="compositionally biased region" description="Low complexity" evidence="1">
    <location>
        <begin position="1"/>
        <end position="12"/>
    </location>
</feature>
<feature type="region of interest" description="Disordered" evidence="1">
    <location>
        <begin position="1"/>
        <end position="83"/>
    </location>
</feature>
<evidence type="ECO:0000313" key="2">
    <source>
        <dbReference type="EMBL" id="KAJ1094184.1"/>
    </source>
</evidence>
<feature type="region of interest" description="Disordered" evidence="1">
    <location>
        <begin position="108"/>
        <end position="130"/>
    </location>
</feature>
<name>A0AAV7LU41_PLEWA</name>
<sequence length="130" mass="14164">MQSGRSAAAEKLASSKEPRPASSSRRCPEPPIGVPDSEYLLARRTPLERTRGPQEELAATTCGAHVQPDWTRPRHGTRRAVSPHRVSAGLLRGIRECPELARRAPTGRILSTPISSKDLGLGISRQRGNR</sequence>
<feature type="compositionally biased region" description="Basic residues" evidence="1">
    <location>
        <begin position="73"/>
        <end position="82"/>
    </location>
</feature>
<protein>
    <submittedName>
        <fullName evidence="2">Uncharacterized protein</fullName>
    </submittedName>
</protein>